<dbReference type="Gene3D" id="3.50.90.10">
    <property type="entry name" value="YerB-like"/>
    <property type="match status" value="1"/>
</dbReference>
<dbReference type="InterPro" id="IPR035328">
    <property type="entry name" value="DUF3048_C"/>
</dbReference>
<dbReference type="Proteomes" id="UP000198553">
    <property type="component" value="Unassembled WGS sequence"/>
</dbReference>
<keyword evidence="4" id="KW-1185">Reference proteome</keyword>
<sequence length="337" mass="37732">MAVSLAALIIISGCSQEKEVVDEQPEKQVEDIVKEDKEIQFQYPLTGVKTEIEPMDRAVAVVVNNHPQARPQTGLHKADIVYEVLAEGKVTRFLAIFESERPEKVGPVRSARDYYIDLAKGYDSIFIAHGYSPEAKEMLMSGEIDNLNGIQYDGSLFKRVDFRYAPHNSYITFENIVKGAEDNQFSLEKAPEGLAFLDESEIEGLSGQSTEKVEISYGNSTFDVQYEYNKDKNKYHRISAGETTVDLDSNQPVQLDNVLIVEMNHEIVDNAGRRDINLASGGQGYLLRKGLKTEVEWKNVDGRILPFIDGAEAEFVPGKTWINIVPSLDRVSFGTQS</sequence>
<proteinExistence type="predicted"/>
<organism evidence="3 4">
    <name type="scientific">Mesobacillus persicus</name>
    <dbReference type="NCBI Taxonomy" id="930146"/>
    <lineage>
        <taxon>Bacteria</taxon>
        <taxon>Bacillati</taxon>
        <taxon>Bacillota</taxon>
        <taxon>Bacilli</taxon>
        <taxon>Bacillales</taxon>
        <taxon>Bacillaceae</taxon>
        <taxon>Mesobacillus</taxon>
    </lineage>
</organism>
<dbReference type="SUPFAM" id="SSF159774">
    <property type="entry name" value="YerB-like"/>
    <property type="match status" value="1"/>
</dbReference>
<dbReference type="InterPro" id="IPR021416">
    <property type="entry name" value="DUF3048_N"/>
</dbReference>
<protein>
    <recommendedName>
        <fullName evidence="5">Lipoprotein YerB</fullName>
    </recommendedName>
</protein>
<dbReference type="EMBL" id="FOBW01000007">
    <property type="protein sequence ID" value="SEM92526.1"/>
    <property type="molecule type" value="Genomic_DNA"/>
</dbReference>
<dbReference type="InterPro" id="IPR023158">
    <property type="entry name" value="YerB-like_sf"/>
</dbReference>
<evidence type="ECO:0008006" key="5">
    <source>
        <dbReference type="Google" id="ProtNLM"/>
    </source>
</evidence>
<gene>
    <name evidence="3" type="ORF">SAMN05192533_10719</name>
</gene>
<feature type="domain" description="DUF3048" evidence="2">
    <location>
        <begin position="214"/>
        <end position="322"/>
    </location>
</feature>
<evidence type="ECO:0000313" key="3">
    <source>
        <dbReference type="EMBL" id="SEM92526.1"/>
    </source>
</evidence>
<reference evidence="4" key="1">
    <citation type="submission" date="2016-10" db="EMBL/GenBank/DDBJ databases">
        <authorList>
            <person name="Varghese N."/>
            <person name="Submissions S."/>
        </authorList>
    </citation>
    <scope>NUCLEOTIDE SEQUENCE [LARGE SCALE GENOMIC DNA]</scope>
    <source>
        <strain evidence="4">B48,IBRC-M 10115,DSM 25386,CECT 8001</strain>
    </source>
</reference>
<accession>A0A1H8CBX8</accession>
<evidence type="ECO:0000259" key="2">
    <source>
        <dbReference type="Pfam" id="PF17479"/>
    </source>
</evidence>
<name>A0A1H8CBX8_9BACI</name>
<dbReference type="Pfam" id="PF11258">
    <property type="entry name" value="DUF3048"/>
    <property type="match status" value="1"/>
</dbReference>
<feature type="domain" description="DUF3048" evidence="1">
    <location>
        <begin position="45"/>
        <end position="185"/>
    </location>
</feature>
<evidence type="ECO:0000313" key="4">
    <source>
        <dbReference type="Proteomes" id="UP000198553"/>
    </source>
</evidence>
<dbReference type="AlphaFoldDB" id="A0A1H8CBX8"/>
<dbReference type="STRING" id="930146.SAMN05192533_10719"/>
<dbReference type="Pfam" id="PF17479">
    <property type="entry name" value="DUF3048_C"/>
    <property type="match status" value="1"/>
</dbReference>
<evidence type="ECO:0000259" key="1">
    <source>
        <dbReference type="Pfam" id="PF11258"/>
    </source>
</evidence>